<dbReference type="InterPro" id="IPR006900">
    <property type="entry name" value="Sec23/24_helical_dom"/>
</dbReference>
<feature type="domain" description="Sec23/Sec24 helical" evidence="7">
    <location>
        <begin position="753"/>
        <end position="852"/>
    </location>
</feature>
<dbReference type="GO" id="GO:0070971">
    <property type="term" value="C:endoplasmic reticulum exit site"/>
    <property type="evidence" value="ECO:0007669"/>
    <property type="project" value="TreeGrafter"/>
</dbReference>
<dbReference type="SUPFAM" id="SSF81995">
    <property type="entry name" value="beta-sandwich domain of Sec23/24"/>
    <property type="match status" value="1"/>
</dbReference>
<evidence type="ECO:0000259" key="8">
    <source>
        <dbReference type="Pfam" id="PF08033"/>
    </source>
</evidence>
<evidence type="ECO:0000259" key="7">
    <source>
        <dbReference type="Pfam" id="PF04815"/>
    </source>
</evidence>
<keyword evidence="3" id="KW-0653">Protein transport</keyword>
<dbReference type="SUPFAM" id="SSF53300">
    <property type="entry name" value="vWA-like"/>
    <property type="match status" value="1"/>
</dbReference>
<dbReference type="Gene3D" id="2.30.30.380">
    <property type="entry name" value="Zn-finger domain of Sec23/24"/>
    <property type="match status" value="1"/>
</dbReference>
<comment type="similarity">
    <text evidence="1">Belongs to the SEC23/SEC24 family. SEC24 subfamily.</text>
</comment>
<dbReference type="Pfam" id="PF04810">
    <property type="entry name" value="zf-Sec23_Sec24"/>
    <property type="match status" value="1"/>
</dbReference>
<dbReference type="SUPFAM" id="SSF82754">
    <property type="entry name" value="C-terminal, gelsolin-like domain of Sec23/24"/>
    <property type="match status" value="1"/>
</dbReference>
<dbReference type="SUPFAM" id="SSF82919">
    <property type="entry name" value="Zn-finger domain of Sec23/24"/>
    <property type="match status" value="1"/>
</dbReference>
<dbReference type="GO" id="GO:0006886">
    <property type="term" value="P:intracellular protein transport"/>
    <property type="evidence" value="ECO:0007669"/>
    <property type="project" value="InterPro"/>
</dbReference>
<dbReference type="Pfam" id="PF08033">
    <property type="entry name" value="Sec23_BS"/>
    <property type="match status" value="1"/>
</dbReference>
<dbReference type="SUPFAM" id="SSF81811">
    <property type="entry name" value="Helical domain of Sec23/24"/>
    <property type="match status" value="1"/>
</dbReference>
<dbReference type="InterPro" id="IPR012990">
    <property type="entry name" value="Beta-sandwich_Sec23_24"/>
</dbReference>
<dbReference type="GO" id="GO:0030127">
    <property type="term" value="C:COPII vesicle coat"/>
    <property type="evidence" value="ECO:0007669"/>
    <property type="project" value="InterPro"/>
</dbReference>
<evidence type="ECO:0000259" key="5">
    <source>
        <dbReference type="Pfam" id="PF04810"/>
    </source>
</evidence>
<dbReference type="InterPro" id="IPR036180">
    <property type="entry name" value="Gelsolin-like_dom_sf"/>
</dbReference>
<evidence type="ECO:0000256" key="3">
    <source>
        <dbReference type="ARBA" id="ARBA00022927"/>
    </source>
</evidence>
<dbReference type="AlphaFoldDB" id="A0A427XQ88"/>
<evidence type="ECO:0000313" key="9">
    <source>
        <dbReference type="EMBL" id="RSH81019.1"/>
    </source>
</evidence>
<feature type="domain" description="Zinc finger Sec23/Sec24-type" evidence="5">
    <location>
        <begin position="264"/>
        <end position="302"/>
    </location>
</feature>
<reference evidence="9 10" key="1">
    <citation type="submission" date="2018-11" db="EMBL/GenBank/DDBJ databases">
        <title>Genome sequence of Apiotrichum porosum DSM 27194.</title>
        <authorList>
            <person name="Aliyu H."/>
            <person name="Gorte O."/>
            <person name="Ochsenreither K."/>
        </authorList>
    </citation>
    <scope>NUCLEOTIDE SEQUENCE [LARGE SCALE GENOMIC DNA]</scope>
    <source>
        <strain evidence="9 10">DSM 27194</strain>
    </source>
</reference>
<dbReference type="InterPro" id="IPR036174">
    <property type="entry name" value="Znf_Sec23_Sec24_sf"/>
</dbReference>
<feature type="compositionally biased region" description="Low complexity" evidence="4">
    <location>
        <begin position="103"/>
        <end position="124"/>
    </location>
</feature>
<evidence type="ECO:0000256" key="1">
    <source>
        <dbReference type="ARBA" id="ARBA00008334"/>
    </source>
</evidence>
<feature type="region of interest" description="Disordered" evidence="4">
    <location>
        <begin position="376"/>
        <end position="404"/>
    </location>
</feature>
<dbReference type="GO" id="GO:0008270">
    <property type="term" value="F:zinc ion binding"/>
    <property type="evidence" value="ECO:0007669"/>
    <property type="project" value="InterPro"/>
</dbReference>
<feature type="compositionally biased region" description="Basic and acidic residues" evidence="4">
    <location>
        <begin position="390"/>
        <end position="400"/>
    </location>
</feature>
<keyword evidence="10" id="KW-1185">Reference proteome</keyword>
<dbReference type="InterPro" id="IPR036175">
    <property type="entry name" value="Sec23/24_helical_dom_sf"/>
</dbReference>
<dbReference type="STRING" id="105984.A0A427XQ88"/>
<feature type="region of interest" description="Disordered" evidence="4">
    <location>
        <begin position="1"/>
        <end position="145"/>
    </location>
</feature>
<organism evidence="9 10">
    <name type="scientific">Apiotrichum porosum</name>
    <dbReference type="NCBI Taxonomy" id="105984"/>
    <lineage>
        <taxon>Eukaryota</taxon>
        <taxon>Fungi</taxon>
        <taxon>Dikarya</taxon>
        <taxon>Basidiomycota</taxon>
        <taxon>Agaricomycotina</taxon>
        <taxon>Tremellomycetes</taxon>
        <taxon>Trichosporonales</taxon>
        <taxon>Trichosporonaceae</taxon>
        <taxon>Apiotrichum</taxon>
    </lineage>
</organism>
<dbReference type="Gene3D" id="3.40.50.410">
    <property type="entry name" value="von Willebrand factor, type A domain"/>
    <property type="match status" value="1"/>
</dbReference>
<dbReference type="Gene3D" id="1.20.120.730">
    <property type="entry name" value="Sec23/Sec24 helical domain"/>
    <property type="match status" value="1"/>
</dbReference>
<protein>
    <submittedName>
        <fullName evidence="9">COPII coat Sec23p-Sfb3p heterodimer component</fullName>
    </submittedName>
</protein>
<dbReference type="InterPro" id="IPR050550">
    <property type="entry name" value="SEC23_SEC24_subfamily"/>
</dbReference>
<dbReference type="GO" id="GO:0000149">
    <property type="term" value="F:SNARE binding"/>
    <property type="evidence" value="ECO:0007669"/>
    <property type="project" value="TreeGrafter"/>
</dbReference>
<evidence type="ECO:0000313" key="10">
    <source>
        <dbReference type="Proteomes" id="UP000279236"/>
    </source>
</evidence>
<feature type="domain" description="Sec23/Sec24 beta-sandwich" evidence="8">
    <location>
        <begin position="657"/>
        <end position="742"/>
    </location>
</feature>
<comment type="caution">
    <text evidence="9">The sequence shown here is derived from an EMBL/GenBank/DDBJ whole genome shotgun (WGS) entry which is preliminary data.</text>
</comment>
<dbReference type="InterPro" id="IPR006895">
    <property type="entry name" value="Znf_Sec23_Sec24"/>
</dbReference>
<dbReference type="Gene3D" id="2.60.40.1670">
    <property type="entry name" value="beta-sandwich domain of Sec23/24"/>
    <property type="match status" value="1"/>
</dbReference>
<proteinExistence type="inferred from homology"/>
<dbReference type="InterPro" id="IPR036465">
    <property type="entry name" value="vWFA_dom_sf"/>
</dbReference>
<accession>A0A427XQ88</accession>
<evidence type="ECO:0000259" key="6">
    <source>
        <dbReference type="Pfam" id="PF04811"/>
    </source>
</evidence>
<dbReference type="InterPro" id="IPR029006">
    <property type="entry name" value="ADF-H/Gelsolin-like_dom_sf"/>
</dbReference>
<evidence type="ECO:0000256" key="2">
    <source>
        <dbReference type="ARBA" id="ARBA00022448"/>
    </source>
</evidence>
<dbReference type="RefSeq" id="XP_028475738.1">
    <property type="nucleotide sequence ID" value="XM_028623764.1"/>
</dbReference>
<dbReference type="EMBL" id="RSCE01000007">
    <property type="protein sequence ID" value="RSH81019.1"/>
    <property type="molecule type" value="Genomic_DNA"/>
</dbReference>
<dbReference type="Proteomes" id="UP000279236">
    <property type="component" value="Unassembled WGS sequence"/>
</dbReference>
<dbReference type="OrthoDB" id="49016at2759"/>
<dbReference type="Pfam" id="PF04815">
    <property type="entry name" value="Sec23_helical"/>
    <property type="match status" value="1"/>
</dbReference>
<evidence type="ECO:0000256" key="4">
    <source>
        <dbReference type="SAM" id="MobiDB-lite"/>
    </source>
</evidence>
<dbReference type="PANTHER" id="PTHR13803:SF4">
    <property type="entry name" value="SECRETORY 24CD, ISOFORM C"/>
    <property type="match status" value="1"/>
</dbReference>
<dbReference type="Pfam" id="PF04811">
    <property type="entry name" value="Sec23_trunk"/>
    <property type="match status" value="1"/>
</dbReference>
<dbReference type="PANTHER" id="PTHR13803">
    <property type="entry name" value="SEC24-RELATED PROTEIN"/>
    <property type="match status" value="1"/>
</dbReference>
<feature type="compositionally biased region" description="Low complexity" evidence="4">
    <location>
        <begin position="52"/>
        <end position="81"/>
    </location>
</feature>
<dbReference type="Gene3D" id="3.40.20.10">
    <property type="entry name" value="Severin"/>
    <property type="match status" value="1"/>
</dbReference>
<gene>
    <name evidence="9" type="primary">SFB3</name>
    <name evidence="9" type="ORF">EHS24_008451</name>
</gene>
<feature type="compositionally biased region" description="Polar residues" evidence="4">
    <location>
        <begin position="376"/>
        <end position="388"/>
    </location>
</feature>
<keyword evidence="2" id="KW-0813">Transport</keyword>
<feature type="compositionally biased region" description="Low complexity" evidence="4">
    <location>
        <begin position="16"/>
        <end position="29"/>
    </location>
</feature>
<name>A0A427XQ88_9TREE</name>
<dbReference type="GeneID" id="39592994"/>
<dbReference type="InterPro" id="IPR006896">
    <property type="entry name" value="Sec23/24_trunk_dom"/>
</dbReference>
<feature type="domain" description="Sec23/Sec24 trunk" evidence="6">
    <location>
        <begin position="405"/>
        <end position="652"/>
    </location>
</feature>
<sequence>MPPRAKRYAVDPSLTAPVQQQQAWQQAGPPQGPTFSPAGAAFGPGPVNPTFQQQQQQPQQQAYGDQQHHQQYNAQAPQAPAGEYAPVGQAPRRQDYSYAGTVPQQYQQQPQQPQQQQQPYNYPPSNHIAPPPHSAGPQLTGPRVRIDPSQMPDPIEAQELDQNLYDDEDFHSCDTKGLIPLAITDYRGVDQGNSLPRHLRATLPTIPSTHQLLDTTALPFGVVVQPFAPLRYDENPIPLVTNWVAGESAFDAPRAPSGEDEIGPPRCDKCRAYINPWVRFTDGGRRWACNLCGGETHTPASYFANLAPSGQRLDHHDRPELQFGTVDFAVPREYWAPQPKGDMVLEAEDESAATIAAAGDALATTGADLLGALQSSLGQTPVRGSTPQPGHREKLKEEQRRQRRPQPLGRVFVIDVSANSSQRFIVREVCEAIRRALYGEKKENGEEDEEVIGKGERVAFITVGQTVGFWNLAPALSQPQLLVVSDLDDMYCPLIGGFLVDPTTSKSQVDALLTLIPNMYEPRPDGTACAMGAALKGALAGLRAIGGQVNYFLSALPVLGPGKLKPRDDPAVMGTDKEKTLYQPGDSFWRVIADEYAECGVGVNTFVFPDKVIDLASIGAPSMTTGGEIIFHPRFDPVRDRDALQEEVKRVVVRETAYNAMVRVRCSNGLRVNEHTGCFYQRTMTDLEFGTIDESKAFTAQFKHDGHRLNDREMSYVQVAILYTSCNGERRVRCLNLCMPVSSLIGNVFRFADFDATVTTFYKDAVAQLPYKNLREIRKNAIERANRVLYMYRKHCAPAVQSGQLILPEGFKLLPLYTLCMVKSKPIKGGNVIADVRVHYKQMAKSMSAGAIMNILYPKMLAVHDLAETYGFPGPNGRLRLPRNMRLSYNYMVPEGAYLMSDGEVSYIWFGHSVSPRILDDLYGVENLDELDTRITRLPKLPTTLSTQVRNILTHFERLAGRALPLMVIRQDRDGLELDFANHLIEDANNDALSYTDYLMTAHKAITNDISGKSDGWKAPWS</sequence>
<dbReference type="GO" id="GO:0090110">
    <property type="term" value="P:COPII-coated vesicle cargo loading"/>
    <property type="evidence" value="ECO:0007669"/>
    <property type="project" value="TreeGrafter"/>
</dbReference>